<dbReference type="PANTHER" id="PTHR43021:SF2">
    <property type="entry name" value="CATION_H+ EXCHANGER DOMAIN-CONTAINING PROTEIN"/>
    <property type="match status" value="1"/>
</dbReference>
<keyword evidence="2" id="KW-0813">Transport</keyword>
<dbReference type="EMBL" id="CP066167">
    <property type="protein sequence ID" value="QQD19706.1"/>
    <property type="molecule type" value="Genomic_DNA"/>
</dbReference>
<dbReference type="GO" id="GO:0015297">
    <property type="term" value="F:antiporter activity"/>
    <property type="evidence" value="ECO:0007669"/>
    <property type="project" value="UniProtKB-KW"/>
</dbReference>
<feature type="transmembrane region" description="Helical" evidence="7">
    <location>
        <begin position="226"/>
        <end position="252"/>
    </location>
</feature>
<evidence type="ECO:0000256" key="2">
    <source>
        <dbReference type="ARBA" id="ARBA00022449"/>
    </source>
</evidence>
<dbReference type="Gene3D" id="1.20.1530.20">
    <property type="match status" value="1"/>
</dbReference>
<dbReference type="Pfam" id="PF00999">
    <property type="entry name" value="Na_H_Exchanger"/>
    <property type="match status" value="1"/>
</dbReference>
<keyword evidence="5" id="KW-0406">Ion transport</keyword>
<evidence type="ECO:0000256" key="4">
    <source>
        <dbReference type="ARBA" id="ARBA00022989"/>
    </source>
</evidence>
<feature type="transmembrane region" description="Helical" evidence="7">
    <location>
        <begin position="358"/>
        <end position="381"/>
    </location>
</feature>
<feature type="transmembrane region" description="Helical" evidence="7">
    <location>
        <begin position="34"/>
        <end position="53"/>
    </location>
</feature>
<feature type="transmembrane region" description="Helical" evidence="7">
    <location>
        <begin position="273"/>
        <end position="290"/>
    </location>
</feature>
<dbReference type="AlphaFoldDB" id="A0A7T4R3B8"/>
<dbReference type="PANTHER" id="PTHR43021">
    <property type="entry name" value="NA(+)/H(+) ANTIPORTER-RELATED"/>
    <property type="match status" value="1"/>
</dbReference>
<organism evidence="9 10">
    <name type="scientific">Spongiibacter nanhainus</name>
    <dbReference type="NCBI Taxonomy" id="2794344"/>
    <lineage>
        <taxon>Bacteria</taxon>
        <taxon>Pseudomonadati</taxon>
        <taxon>Pseudomonadota</taxon>
        <taxon>Gammaproteobacteria</taxon>
        <taxon>Cellvibrionales</taxon>
        <taxon>Spongiibacteraceae</taxon>
        <taxon>Spongiibacter</taxon>
    </lineage>
</organism>
<keyword evidence="2" id="KW-0050">Antiport</keyword>
<keyword evidence="6 7" id="KW-0472">Membrane</keyword>
<evidence type="ECO:0000313" key="10">
    <source>
        <dbReference type="Proteomes" id="UP000596063"/>
    </source>
</evidence>
<evidence type="ECO:0000313" key="9">
    <source>
        <dbReference type="EMBL" id="QQD19706.1"/>
    </source>
</evidence>
<keyword evidence="3 7" id="KW-0812">Transmembrane</keyword>
<reference evidence="9 10" key="1">
    <citation type="submission" date="2020-12" db="EMBL/GenBank/DDBJ databases">
        <authorList>
            <person name="Shan Y."/>
        </authorList>
    </citation>
    <scope>NUCLEOTIDE SEQUENCE [LARGE SCALE GENOMIC DNA]</scope>
    <source>
        <strain evidence="10">csc3.9</strain>
    </source>
</reference>
<evidence type="ECO:0000256" key="6">
    <source>
        <dbReference type="ARBA" id="ARBA00023136"/>
    </source>
</evidence>
<evidence type="ECO:0000256" key="1">
    <source>
        <dbReference type="ARBA" id="ARBA00004141"/>
    </source>
</evidence>
<dbReference type="RefSeq" id="WP_198571190.1">
    <property type="nucleotide sequence ID" value="NZ_CP066167.1"/>
</dbReference>
<dbReference type="Proteomes" id="UP000596063">
    <property type="component" value="Chromosome"/>
</dbReference>
<comment type="subcellular location">
    <subcellularLocation>
        <location evidence="1">Membrane</location>
        <topology evidence="1">Multi-pass membrane protein</topology>
    </subcellularLocation>
</comment>
<dbReference type="GO" id="GO:0016020">
    <property type="term" value="C:membrane"/>
    <property type="evidence" value="ECO:0007669"/>
    <property type="project" value="UniProtKB-SubCell"/>
</dbReference>
<evidence type="ECO:0000256" key="3">
    <source>
        <dbReference type="ARBA" id="ARBA00022692"/>
    </source>
</evidence>
<gene>
    <name evidence="9" type="ORF">I6N98_07650</name>
</gene>
<feature type="domain" description="Cation/H+ exchanger transmembrane" evidence="8">
    <location>
        <begin position="18"/>
        <end position="382"/>
    </location>
</feature>
<evidence type="ECO:0000259" key="8">
    <source>
        <dbReference type="Pfam" id="PF00999"/>
    </source>
</evidence>
<feature type="transmembrane region" description="Helical" evidence="7">
    <location>
        <begin position="161"/>
        <end position="178"/>
    </location>
</feature>
<feature type="transmembrane region" description="Helical" evidence="7">
    <location>
        <begin position="92"/>
        <end position="115"/>
    </location>
</feature>
<feature type="transmembrane region" description="Helical" evidence="7">
    <location>
        <begin position="59"/>
        <end position="80"/>
    </location>
</feature>
<keyword evidence="4 7" id="KW-1133">Transmembrane helix</keyword>
<accession>A0A7T4R3B8</accession>
<feature type="transmembrane region" description="Helical" evidence="7">
    <location>
        <begin position="296"/>
        <end position="316"/>
    </location>
</feature>
<dbReference type="InterPro" id="IPR038770">
    <property type="entry name" value="Na+/solute_symporter_sf"/>
</dbReference>
<evidence type="ECO:0000256" key="7">
    <source>
        <dbReference type="SAM" id="Phobius"/>
    </source>
</evidence>
<name>A0A7T4R3B8_9GAMM</name>
<dbReference type="InterPro" id="IPR006153">
    <property type="entry name" value="Cation/H_exchanger_TM"/>
</dbReference>
<keyword evidence="10" id="KW-1185">Reference proteome</keyword>
<protein>
    <submittedName>
        <fullName evidence="9">Cation:proton antiporter</fullName>
    </submittedName>
</protein>
<proteinExistence type="predicted"/>
<feature type="transmembrane region" description="Helical" evidence="7">
    <location>
        <begin position="185"/>
        <end position="206"/>
    </location>
</feature>
<dbReference type="GO" id="GO:1902600">
    <property type="term" value="P:proton transmembrane transport"/>
    <property type="evidence" value="ECO:0007669"/>
    <property type="project" value="InterPro"/>
</dbReference>
<sequence>MHDSVEHTLLLIGAMMLLGLLGETLGKRTQLPRVTILIGLGLAVGPLGLAWLPSGQLPWFDFVATVALTMIGFLLGGKFTGRTFRLYGKQSLWLAFGITVGTFAVVCGGMVAVGIELPIALVLAGVSLATDPVATLESVEDGGFDSPLSNLLSGIVAMDDMWGLVLFGLVMTAVGVAVEGSYQAHYIWIGLWEMFGGIGLGIALGLPMAALSGRINKGKPMLLEALAAVFCCAGLSLMLEVSYLLAAITMGVTVAQLARHHHRPFHEVAHIEWPFLVLFLVLVGASFAPADLAQYWPLAVAYILLRVMGRVLACWVFGRSMAVGDRGLLGMSLLPQAGVALGTALYAKQHFPELSEAIITVTVAATIFFEIVGPISTRWALKRYAQRHMSQDKKIVTE</sequence>
<evidence type="ECO:0000256" key="5">
    <source>
        <dbReference type="ARBA" id="ARBA00023065"/>
    </source>
</evidence>
<feature type="transmembrane region" description="Helical" evidence="7">
    <location>
        <begin position="328"/>
        <end position="346"/>
    </location>
</feature>
<feature type="transmembrane region" description="Helical" evidence="7">
    <location>
        <begin position="6"/>
        <end position="22"/>
    </location>
</feature>
<dbReference type="KEGG" id="snan:I6N98_07650"/>